<evidence type="ECO:0000256" key="3">
    <source>
        <dbReference type="SAM" id="SignalP"/>
    </source>
</evidence>
<accession>A0A380NLF1</accession>
<keyword evidence="5" id="KW-1185">Reference proteome</keyword>
<evidence type="ECO:0000256" key="2">
    <source>
        <dbReference type="ARBA" id="ARBA00022729"/>
    </source>
</evidence>
<name>A0A380NLF1_9FIRM</name>
<dbReference type="GO" id="GO:0051082">
    <property type="term" value="F:unfolded protein binding"/>
    <property type="evidence" value="ECO:0007669"/>
    <property type="project" value="InterPro"/>
</dbReference>
<dbReference type="Pfam" id="PF03938">
    <property type="entry name" value="OmpH"/>
    <property type="match status" value="1"/>
</dbReference>
<dbReference type="RefSeq" id="WP_115310576.1">
    <property type="nucleotide sequence ID" value="NZ_UHIO01000001.1"/>
</dbReference>
<evidence type="ECO:0000256" key="1">
    <source>
        <dbReference type="ARBA" id="ARBA00009091"/>
    </source>
</evidence>
<dbReference type="GO" id="GO:0050821">
    <property type="term" value="P:protein stabilization"/>
    <property type="evidence" value="ECO:0007669"/>
    <property type="project" value="TreeGrafter"/>
</dbReference>
<keyword evidence="2 3" id="KW-0732">Signal</keyword>
<dbReference type="Gene3D" id="3.30.910.20">
    <property type="entry name" value="Skp domain"/>
    <property type="match status" value="1"/>
</dbReference>
<comment type="similarity">
    <text evidence="1">Belongs to the Skp family.</text>
</comment>
<evidence type="ECO:0000313" key="5">
    <source>
        <dbReference type="Proteomes" id="UP000255367"/>
    </source>
</evidence>
<dbReference type="SMART" id="SM00935">
    <property type="entry name" value="OmpH"/>
    <property type="match status" value="1"/>
</dbReference>
<reference evidence="4 5" key="1">
    <citation type="submission" date="2018-06" db="EMBL/GenBank/DDBJ databases">
        <authorList>
            <consortium name="Pathogen Informatics"/>
            <person name="Doyle S."/>
        </authorList>
    </citation>
    <scope>NUCLEOTIDE SEQUENCE [LARGE SCALE GENOMIC DNA]</scope>
    <source>
        <strain evidence="4 5">NCTC12020</strain>
    </source>
</reference>
<dbReference type="InterPro" id="IPR005632">
    <property type="entry name" value="Chaperone_Skp"/>
</dbReference>
<dbReference type="Proteomes" id="UP000255367">
    <property type="component" value="Unassembled WGS sequence"/>
</dbReference>
<dbReference type="GO" id="GO:0005829">
    <property type="term" value="C:cytosol"/>
    <property type="evidence" value="ECO:0007669"/>
    <property type="project" value="TreeGrafter"/>
</dbReference>
<organism evidence="4 5">
    <name type="scientific">Veillonella criceti</name>
    <dbReference type="NCBI Taxonomy" id="103891"/>
    <lineage>
        <taxon>Bacteria</taxon>
        <taxon>Bacillati</taxon>
        <taxon>Bacillota</taxon>
        <taxon>Negativicutes</taxon>
        <taxon>Veillonellales</taxon>
        <taxon>Veillonellaceae</taxon>
        <taxon>Veillonella</taxon>
    </lineage>
</organism>
<dbReference type="InterPro" id="IPR024930">
    <property type="entry name" value="Skp_dom_sf"/>
</dbReference>
<dbReference type="AlphaFoldDB" id="A0A380NLF1"/>
<proteinExistence type="inferred from homology"/>
<dbReference type="OrthoDB" id="1629286at2"/>
<dbReference type="SUPFAM" id="SSF111384">
    <property type="entry name" value="OmpH-like"/>
    <property type="match status" value="1"/>
</dbReference>
<evidence type="ECO:0000313" key="4">
    <source>
        <dbReference type="EMBL" id="SUP43977.1"/>
    </source>
</evidence>
<protein>
    <submittedName>
        <fullName evidence="4">Outer membrane protein</fullName>
    </submittedName>
</protein>
<dbReference type="PANTHER" id="PTHR35089:SF1">
    <property type="entry name" value="CHAPERONE PROTEIN SKP"/>
    <property type="match status" value="1"/>
</dbReference>
<sequence length="149" mass="16247">MNFKKNLAALAVIGTIGLGAASAANVGVVNMSQVMQSYPGYGAIQMQAQKVQQEYAPKLQKLETEINGIKDEKAKQEAIDKKYAPVAQKFNEEMNKIFAPVDSKIQEKLDQVRAQKNLPFIVANPTVIVSIEPNSTAENVTDDVIALLK</sequence>
<dbReference type="EMBL" id="UHIO01000001">
    <property type="protein sequence ID" value="SUP43977.1"/>
    <property type="molecule type" value="Genomic_DNA"/>
</dbReference>
<feature type="signal peptide" evidence="3">
    <location>
        <begin position="1"/>
        <end position="23"/>
    </location>
</feature>
<gene>
    <name evidence="4" type="ORF">NCTC12020_01441</name>
</gene>
<feature type="chain" id="PRO_5016657083" evidence="3">
    <location>
        <begin position="24"/>
        <end position="149"/>
    </location>
</feature>
<dbReference type="PANTHER" id="PTHR35089">
    <property type="entry name" value="CHAPERONE PROTEIN SKP"/>
    <property type="match status" value="1"/>
</dbReference>